<dbReference type="InterPro" id="IPR027417">
    <property type="entry name" value="P-loop_NTPase"/>
</dbReference>
<keyword evidence="2 8" id="KW-0963">Cytoplasm</keyword>
<comment type="caution">
    <text evidence="10">The sequence shown here is derived from an EMBL/GenBank/DDBJ whole genome shotgun (WGS) entry which is preliminary data.</text>
</comment>
<dbReference type="FunFam" id="3.40.50.300:FF:000991">
    <property type="entry name" value="Dephospho-CoA kinase"/>
    <property type="match status" value="1"/>
</dbReference>
<comment type="pathway">
    <text evidence="8">Cofactor biosynthesis; coenzyme A biosynthesis; CoA from (R)-pantothenate: step 5/5.</text>
</comment>
<dbReference type="Pfam" id="PF01121">
    <property type="entry name" value="CoaE"/>
    <property type="match status" value="1"/>
</dbReference>
<dbReference type="NCBIfam" id="TIGR00152">
    <property type="entry name" value="dephospho-CoA kinase"/>
    <property type="match status" value="1"/>
</dbReference>
<evidence type="ECO:0000256" key="2">
    <source>
        <dbReference type="ARBA" id="ARBA00022490"/>
    </source>
</evidence>
<dbReference type="InterPro" id="IPR001977">
    <property type="entry name" value="Depp_CoAkinase"/>
</dbReference>
<sequence length="210" mass="23961">MRLIGLTGGIGTGKTTVSNYLNKTYHLPIWDADIYARKAVQPGSLILDSIIENYGTDILLPNGNLNRQKLGEIVFNNQEELLWLEKQIHPYVRDCFEQNIQQFVKKNNEPGYQTSDQYPTAVLVIPLLFEAKMTDLVTEIWVTYTSPQQQIERLMKRDGLSQEQTYTRINHQMPLENKCQQADVVLDNSSTLEILLKQVDSAIAHPSSPK</sequence>
<keyword evidence="3 8" id="KW-0808">Transferase</keyword>
<dbReference type="GO" id="GO:0005737">
    <property type="term" value="C:cytoplasm"/>
    <property type="evidence" value="ECO:0007669"/>
    <property type="project" value="UniProtKB-SubCell"/>
</dbReference>
<evidence type="ECO:0000313" key="11">
    <source>
        <dbReference type="Proteomes" id="UP000269154"/>
    </source>
</evidence>
<dbReference type="GO" id="GO:0004140">
    <property type="term" value="F:dephospho-CoA kinase activity"/>
    <property type="evidence" value="ECO:0007669"/>
    <property type="project" value="UniProtKB-UniRule"/>
</dbReference>
<gene>
    <name evidence="8" type="primary">coaE</name>
    <name evidence="10" type="ORF">D5R40_22800</name>
</gene>
<keyword evidence="5 8" id="KW-0418">Kinase</keyword>
<dbReference type="PANTHER" id="PTHR10695:SF46">
    <property type="entry name" value="BIFUNCTIONAL COENZYME A SYNTHASE-RELATED"/>
    <property type="match status" value="1"/>
</dbReference>
<dbReference type="Proteomes" id="UP000269154">
    <property type="component" value="Unassembled WGS sequence"/>
</dbReference>
<accession>A0A3N6PMZ3</accession>
<dbReference type="GO" id="GO:0015937">
    <property type="term" value="P:coenzyme A biosynthetic process"/>
    <property type="evidence" value="ECO:0007669"/>
    <property type="project" value="UniProtKB-UniRule"/>
</dbReference>
<keyword evidence="11" id="KW-1185">Reference proteome</keyword>
<dbReference type="EC" id="2.7.1.24" evidence="8 9"/>
<comment type="subcellular location">
    <subcellularLocation>
        <location evidence="8">Cytoplasm</location>
    </subcellularLocation>
</comment>
<evidence type="ECO:0000313" key="10">
    <source>
        <dbReference type="EMBL" id="RQH31849.1"/>
    </source>
</evidence>
<dbReference type="AlphaFoldDB" id="A0A3N6PMZ3"/>
<feature type="binding site" evidence="8">
    <location>
        <begin position="11"/>
        <end position="16"/>
    </location>
    <ligand>
        <name>ATP</name>
        <dbReference type="ChEBI" id="CHEBI:30616"/>
    </ligand>
</feature>
<dbReference type="GO" id="GO:0005524">
    <property type="term" value="F:ATP binding"/>
    <property type="evidence" value="ECO:0007669"/>
    <property type="project" value="UniProtKB-UniRule"/>
</dbReference>
<evidence type="ECO:0000256" key="4">
    <source>
        <dbReference type="ARBA" id="ARBA00022741"/>
    </source>
</evidence>
<dbReference type="OrthoDB" id="9812943at2"/>
<evidence type="ECO:0000256" key="6">
    <source>
        <dbReference type="ARBA" id="ARBA00022840"/>
    </source>
</evidence>
<comment type="similarity">
    <text evidence="1 8">Belongs to the CoaE family.</text>
</comment>
<evidence type="ECO:0000256" key="1">
    <source>
        <dbReference type="ARBA" id="ARBA00009018"/>
    </source>
</evidence>
<dbReference type="EMBL" id="RCBY01000161">
    <property type="protein sequence ID" value="RQH31849.1"/>
    <property type="molecule type" value="Genomic_DNA"/>
</dbReference>
<organism evidence="10 11">
    <name type="scientific">Okeania hirsuta</name>
    <dbReference type="NCBI Taxonomy" id="1458930"/>
    <lineage>
        <taxon>Bacteria</taxon>
        <taxon>Bacillati</taxon>
        <taxon>Cyanobacteriota</taxon>
        <taxon>Cyanophyceae</taxon>
        <taxon>Oscillatoriophycideae</taxon>
        <taxon>Oscillatoriales</taxon>
        <taxon>Microcoleaceae</taxon>
        <taxon>Okeania</taxon>
    </lineage>
</organism>
<protein>
    <recommendedName>
        <fullName evidence="8 9">Dephospho-CoA kinase</fullName>
        <ecNumber evidence="8 9">2.7.1.24</ecNumber>
    </recommendedName>
    <alternativeName>
        <fullName evidence="8">Dephosphocoenzyme A kinase</fullName>
    </alternativeName>
</protein>
<evidence type="ECO:0000256" key="5">
    <source>
        <dbReference type="ARBA" id="ARBA00022777"/>
    </source>
</evidence>
<dbReference type="UniPathway" id="UPA00241">
    <property type="reaction ID" value="UER00356"/>
</dbReference>
<evidence type="ECO:0000256" key="3">
    <source>
        <dbReference type="ARBA" id="ARBA00022679"/>
    </source>
</evidence>
<keyword evidence="7 8" id="KW-0173">Coenzyme A biosynthesis</keyword>
<dbReference type="SUPFAM" id="SSF52540">
    <property type="entry name" value="P-loop containing nucleoside triphosphate hydrolases"/>
    <property type="match status" value="1"/>
</dbReference>
<dbReference type="Gene3D" id="3.40.50.300">
    <property type="entry name" value="P-loop containing nucleotide triphosphate hydrolases"/>
    <property type="match status" value="1"/>
</dbReference>
<keyword evidence="4 8" id="KW-0547">Nucleotide-binding</keyword>
<comment type="function">
    <text evidence="8">Catalyzes the phosphorylation of the 3'-hydroxyl group of dephosphocoenzyme A to form coenzyme A.</text>
</comment>
<reference evidence="10 11" key="1">
    <citation type="journal article" date="2018" name="ACS Chem. Biol.">
        <title>Ketoreductase domain dysfunction expands chemodiversity: malyngamide biosynthesis in the cyanobacterium Okeania hirsuta.</title>
        <authorList>
            <person name="Moss N.A."/>
            <person name="Leao T."/>
            <person name="Rankin M."/>
            <person name="McCullough T.M."/>
            <person name="Qu P."/>
            <person name="Korobeynikov A."/>
            <person name="Smith J.L."/>
            <person name="Gerwick L."/>
            <person name="Gerwick W.H."/>
        </authorList>
    </citation>
    <scope>NUCLEOTIDE SEQUENCE [LARGE SCALE GENOMIC DNA]</scope>
    <source>
        <strain evidence="10 11">PAB10Feb10-1</strain>
    </source>
</reference>
<keyword evidence="6 8" id="KW-0067">ATP-binding</keyword>
<dbReference type="CDD" id="cd02022">
    <property type="entry name" value="DPCK"/>
    <property type="match status" value="1"/>
</dbReference>
<dbReference type="PROSITE" id="PS51219">
    <property type="entry name" value="DPCK"/>
    <property type="match status" value="1"/>
</dbReference>
<dbReference type="RefSeq" id="WP_124145265.1">
    <property type="nucleotide sequence ID" value="NZ_CAWOKI010000074.1"/>
</dbReference>
<evidence type="ECO:0000256" key="8">
    <source>
        <dbReference type="HAMAP-Rule" id="MF_00376"/>
    </source>
</evidence>
<proteinExistence type="inferred from homology"/>
<evidence type="ECO:0000256" key="9">
    <source>
        <dbReference type="NCBIfam" id="TIGR00152"/>
    </source>
</evidence>
<comment type="catalytic activity">
    <reaction evidence="8">
        <text>3'-dephospho-CoA + ATP = ADP + CoA + H(+)</text>
        <dbReference type="Rhea" id="RHEA:18245"/>
        <dbReference type="ChEBI" id="CHEBI:15378"/>
        <dbReference type="ChEBI" id="CHEBI:30616"/>
        <dbReference type="ChEBI" id="CHEBI:57287"/>
        <dbReference type="ChEBI" id="CHEBI:57328"/>
        <dbReference type="ChEBI" id="CHEBI:456216"/>
        <dbReference type="EC" id="2.7.1.24"/>
    </reaction>
</comment>
<dbReference type="PANTHER" id="PTHR10695">
    <property type="entry name" value="DEPHOSPHO-COA KINASE-RELATED"/>
    <property type="match status" value="1"/>
</dbReference>
<dbReference type="HAMAP" id="MF_00376">
    <property type="entry name" value="Dephospho_CoA_kinase"/>
    <property type="match status" value="1"/>
</dbReference>
<name>A0A3N6PMZ3_9CYAN</name>
<evidence type="ECO:0000256" key="7">
    <source>
        <dbReference type="ARBA" id="ARBA00022993"/>
    </source>
</evidence>